<accession>A0A835BDN4</accession>
<reference evidence="1" key="1">
    <citation type="submission" date="2020-07" db="EMBL/GenBank/DDBJ databases">
        <title>Genome sequence and genetic diversity analysis of an under-domesticated orphan crop, white fonio (Digitaria exilis).</title>
        <authorList>
            <person name="Bennetzen J.L."/>
            <person name="Chen S."/>
            <person name="Ma X."/>
            <person name="Wang X."/>
            <person name="Yssel A.E.J."/>
            <person name="Chaluvadi S.R."/>
            <person name="Johnson M."/>
            <person name="Gangashetty P."/>
            <person name="Hamidou F."/>
            <person name="Sanogo M.D."/>
            <person name="Zwaenepoel A."/>
            <person name="Wallace J."/>
            <person name="Van De Peer Y."/>
            <person name="Van Deynze A."/>
        </authorList>
    </citation>
    <scope>NUCLEOTIDE SEQUENCE</scope>
    <source>
        <tissue evidence="1">Leaves</tissue>
    </source>
</reference>
<evidence type="ECO:0000313" key="2">
    <source>
        <dbReference type="Proteomes" id="UP000636709"/>
    </source>
</evidence>
<dbReference type="AlphaFoldDB" id="A0A835BDN4"/>
<sequence length="241" mass="26790">MVRACVVVCRAGVSARSHLLEFVRQLEEVVRVVIDLHAWRPRRPGELVAHGDVERVILQIVRNAPGVSLAYKKPLYSSEAKIQEHWLRGVRRRQLFVLSALSPSLVDLCPRQGQHDAEDLLRAVDDKSLRQRIEDADRSRADKLDKLVVDIEGVLNPMGLMSVEPSQIRDETTSGIDGEVVGRVPQPFWPPPPSPSTLASPVALADLAVRTVTHPPRRAGPDGRCNYTAGHIDALSYTETW</sequence>
<organism evidence="1 2">
    <name type="scientific">Digitaria exilis</name>
    <dbReference type="NCBI Taxonomy" id="1010633"/>
    <lineage>
        <taxon>Eukaryota</taxon>
        <taxon>Viridiplantae</taxon>
        <taxon>Streptophyta</taxon>
        <taxon>Embryophyta</taxon>
        <taxon>Tracheophyta</taxon>
        <taxon>Spermatophyta</taxon>
        <taxon>Magnoliopsida</taxon>
        <taxon>Liliopsida</taxon>
        <taxon>Poales</taxon>
        <taxon>Poaceae</taxon>
        <taxon>PACMAD clade</taxon>
        <taxon>Panicoideae</taxon>
        <taxon>Panicodae</taxon>
        <taxon>Paniceae</taxon>
        <taxon>Anthephorinae</taxon>
        <taxon>Digitaria</taxon>
    </lineage>
</organism>
<gene>
    <name evidence="1" type="ORF">HU200_043833</name>
</gene>
<keyword evidence="2" id="KW-1185">Reference proteome</keyword>
<evidence type="ECO:0000313" key="1">
    <source>
        <dbReference type="EMBL" id="KAF8685913.1"/>
    </source>
</evidence>
<dbReference type="Proteomes" id="UP000636709">
    <property type="component" value="Unassembled WGS sequence"/>
</dbReference>
<name>A0A835BDN4_9POAL</name>
<comment type="caution">
    <text evidence="1">The sequence shown here is derived from an EMBL/GenBank/DDBJ whole genome shotgun (WGS) entry which is preliminary data.</text>
</comment>
<proteinExistence type="predicted"/>
<protein>
    <submittedName>
        <fullName evidence="1">Uncharacterized protein</fullName>
    </submittedName>
</protein>
<dbReference type="EMBL" id="JACEFO010002082">
    <property type="protein sequence ID" value="KAF8685913.1"/>
    <property type="molecule type" value="Genomic_DNA"/>
</dbReference>